<protein>
    <submittedName>
        <fullName evidence="1">Uncharacterized protein</fullName>
    </submittedName>
</protein>
<comment type="caution">
    <text evidence="1">The sequence shown here is derived from an EMBL/GenBank/DDBJ whole genome shotgun (WGS) entry which is preliminary data.</text>
</comment>
<proteinExistence type="predicted"/>
<evidence type="ECO:0000313" key="2">
    <source>
        <dbReference type="Proteomes" id="UP000809273"/>
    </source>
</evidence>
<sequence>MNNSKLDNRWKMGIQKDAGELLMLCYERYREGKETSIEEFKKVSGWDDVRIKNAGRHLFKTGLVYGPTSDQGDFKIVEVLPEGIRIVENEEIFESTFGIKLNLGVLSFSWDIRKKNNYKSILNI</sequence>
<reference evidence="1" key="2">
    <citation type="submission" date="2021-01" db="EMBL/GenBank/DDBJ databases">
        <authorList>
            <person name="Hahn C.R."/>
            <person name="Youssef N.H."/>
            <person name="Elshahed M."/>
        </authorList>
    </citation>
    <scope>NUCLEOTIDE SEQUENCE</scope>
    <source>
        <strain evidence="1">Zod_Metabat.24</strain>
    </source>
</reference>
<dbReference type="Proteomes" id="UP000809273">
    <property type="component" value="Unassembled WGS sequence"/>
</dbReference>
<evidence type="ECO:0000313" key="1">
    <source>
        <dbReference type="EMBL" id="MBN1572873.1"/>
    </source>
</evidence>
<organism evidence="1 2">
    <name type="scientific">Candidatus Zymogenus saltonus</name>
    <dbReference type="NCBI Taxonomy" id="2844893"/>
    <lineage>
        <taxon>Bacteria</taxon>
        <taxon>Deltaproteobacteria</taxon>
        <taxon>Candidatus Zymogenia</taxon>
        <taxon>Candidatus Zymogeniales</taxon>
        <taxon>Candidatus Zymogenaceae</taxon>
        <taxon>Candidatus Zymogenus</taxon>
    </lineage>
</organism>
<reference evidence="1" key="1">
    <citation type="journal article" date="2021" name="Environ. Microbiol.">
        <title>Genomic characterization of three novel Desulfobacterota classes expand the metabolic and phylogenetic diversity of the phylum.</title>
        <authorList>
            <person name="Murphy C.L."/>
            <person name="Biggerstaff J."/>
            <person name="Eichhorn A."/>
            <person name="Ewing E."/>
            <person name="Shahan R."/>
            <person name="Soriano D."/>
            <person name="Stewart S."/>
            <person name="VanMol K."/>
            <person name="Walker R."/>
            <person name="Walters P."/>
            <person name="Elshahed M.S."/>
            <person name="Youssef N.H."/>
        </authorList>
    </citation>
    <scope>NUCLEOTIDE SEQUENCE</scope>
    <source>
        <strain evidence="1">Zod_Metabat.24</strain>
    </source>
</reference>
<name>A0A9D8KE75_9DELT</name>
<accession>A0A9D8KE75</accession>
<gene>
    <name evidence="1" type="ORF">JW984_06705</name>
</gene>
<dbReference type="EMBL" id="JAFGIX010000032">
    <property type="protein sequence ID" value="MBN1572873.1"/>
    <property type="molecule type" value="Genomic_DNA"/>
</dbReference>
<dbReference type="AlphaFoldDB" id="A0A9D8KE75"/>